<dbReference type="InterPro" id="IPR037069">
    <property type="entry name" value="AcylCoA_DH/ox_N_sf"/>
</dbReference>
<dbReference type="RefSeq" id="WP_210005347.1">
    <property type="nucleotide sequence ID" value="NZ_BSEO01000001.1"/>
</dbReference>
<dbReference type="InterPro" id="IPR009100">
    <property type="entry name" value="AcylCoA_DH/oxidase_NM_dom_sf"/>
</dbReference>
<feature type="domain" description="Acyl-CoA oxidase/dehydrogenase middle" evidence="7">
    <location>
        <begin position="127"/>
        <end position="220"/>
    </location>
</feature>
<dbReference type="PANTHER" id="PTHR43884">
    <property type="entry name" value="ACYL-COA DEHYDROGENASE"/>
    <property type="match status" value="1"/>
</dbReference>
<dbReference type="SUPFAM" id="SSF47203">
    <property type="entry name" value="Acyl-CoA dehydrogenase C-terminal domain-like"/>
    <property type="match status" value="1"/>
</dbReference>
<keyword evidence="3 5" id="KW-0285">Flavoprotein</keyword>
<dbReference type="InterPro" id="IPR013786">
    <property type="entry name" value="AcylCoA_DH/ox_N"/>
</dbReference>
<gene>
    <name evidence="9" type="ORF">GCM10017586_03950</name>
</gene>
<reference evidence="9" key="1">
    <citation type="journal article" date="2014" name="Int. J. Syst. Evol. Microbiol.">
        <title>Complete genome sequence of Corynebacterium casei LMG S-19264T (=DSM 44701T), isolated from a smear-ripened cheese.</title>
        <authorList>
            <consortium name="US DOE Joint Genome Institute (JGI-PGF)"/>
            <person name="Walter F."/>
            <person name="Albersmeier A."/>
            <person name="Kalinowski J."/>
            <person name="Ruckert C."/>
        </authorList>
    </citation>
    <scope>NUCLEOTIDE SEQUENCE</scope>
    <source>
        <strain evidence="9">VKM Ac-1447</strain>
    </source>
</reference>
<evidence type="ECO:0000259" key="7">
    <source>
        <dbReference type="Pfam" id="PF02770"/>
    </source>
</evidence>
<keyword evidence="5" id="KW-0560">Oxidoreductase</keyword>
<name>A0A9W6HF60_9MICO</name>
<sequence>MSQTTAGSAASPSGLRERICATAALNDGYLERDQSGVFSREAWGALAGTGFFAMPVPTEYGGFGFSLVDTLDIAEHLGRISHDAGLNFSAATHLASTTVPLVRFGHPEVQERYLPSAADGVLIGSHAVTEVGAGSDALSMTSTGRFEGDEIVLTGQKTFITNGPVADLTVVYVRTEAEAGPLSLSAVLVPRETPGASFSAPLEKNTLRTSPIGTLTLHDCRVPRTHLLGGRGMGFLILDYVMSREILLAFTMNVGEMQRRLRSTVDHVRQRQQFGQPLSSFQGVQDAIVEMHLSIETARFALQAAAAEIEKGRRATAAVATAKIIASRANLSTAQQAIELHGGAGVLTSTGIESGLRDAIGGPIYSGSNAIQRQKIARSLGL</sequence>
<comment type="caution">
    <text evidence="9">The sequence shown here is derived from an EMBL/GenBank/DDBJ whole genome shotgun (WGS) entry which is preliminary data.</text>
</comment>
<evidence type="ECO:0000259" key="8">
    <source>
        <dbReference type="Pfam" id="PF02771"/>
    </source>
</evidence>
<dbReference type="PANTHER" id="PTHR43884:SF12">
    <property type="entry name" value="ISOVALERYL-COA DEHYDROGENASE, MITOCHONDRIAL-RELATED"/>
    <property type="match status" value="1"/>
</dbReference>
<evidence type="ECO:0000313" key="9">
    <source>
        <dbReference type="EMBL" id="GLJ78713.1"/>
    </source>
</evidence>
<dbReference type="InterPro" id="IPR036250">
    <property type="entry name" value="AcylCo_DH-like_C"/>
</dbReference>
<evidence type="ECO:0000256" key="5">
    <source>
        <dbReference type="RuleBase" id="RU362125"/>
    </source>
</evidence>
<comment type="cofactor">
    <cofactor evidence="1 5">
        <name>FAD</name>
        <dbReference type="ChEBI" id="CHEBI:57692"/>
    </cofactor>
</comment>
<evidence type="ECO:0000256" key="2">
    <source>
        <dbReference type="ARBA" id="ARBA00009347"/>
    </source>
</evidence>
<keyword evidence="4 5" id="KW-0274">FAD</keyword>
<dbReference type="InterPro" id="IPR009075">
    <property type="entry name" value="AcylCo_DH/oxidase_C"/>
</dbReference>
<dbReference type="PROSITE" id="PS00072">
    <property type="entry name" value="ACYL_COA_DH_1"/>
    <property type="match status" value="1"/>
</dbReference>
<feature type="domain" description="Acyl-CoA dehydrogenase/oxidase N-terminal" evidence="8">
    <location>
        <begin position="27"/>
        <end position="120"/>
    </location>
</feature>
<dbReference type="Proteomes" id="UP001142317">
    <property type="component" value="Unassembled WGS sequence"/>
</dbReference>
<evidence type="ECO:0000313" key="10">
    <source>
        <dbReference type="Proteomes" id="UP001142317"/>
    </source>
</evidence>
<evidence type="ECO:0000259" key="6">
    <source>
        <dbReference type="Pfam" id="PF00441"/>
    </source>
</evidence>
<feature type="domain" description="Acyl-CoA dehydrogenase/oxidase C-terminal" evidence="6">
    <location>
        <begin position="233"/>
        <end position="380"/>
    </location>
</feature>
<dbReference type="GO" id="GO:0003995">
    <property type="term" value="F:acyl-CoA dehydrogenase activity"/>
    <property type="evidence" value="ECO:0007669"/>
    <property type="project" value="InterPro"/>
</dbReference>
<dbReference type="Gene3D" id="2.40.110.10">
    <property type="entry name" value="Butyryl-CoA Dehydrogenase, subunit A, domain 2"/>
    <property type="match status" value="1"/>
</dbReference>
<dbReference type="GO" id="GO:0050660">
    <property type="term" value="F:flavin adenine dinucleotide binding"/>
    <property type="evidence" value="ECO:0007669"/>
    <property type="project" value="InterPro"/>
</dbReference>
<organism evidence="9 10">
    <name type="scientific">Microbacterium imperiale</name>
    <dbReference type="NCBI Taxonomy" id="33884"/>
    <lineage>
        <taxon>Bacteria</taxon>
        <taxon>Bacillati</taxon>
        <taxon>Actinomycetota</taxon>
        <taxon>Actinomycetes</taxon>
        <taxon>Micrococcales</taxon>
        <taxon>Microbacteriaceae</taxon>
        <taxon>Microbacterium</taxon>
    </lineage>
</organism>
<evidence type="ECO:0000256" key="1">
    <source>
        <dbReference type="ARBA" id="ARBA00001974"/>
    </source>
</evidence>
<dbReference type="Gene3D" id="1.10.540.10">
    <property type="entry name" value="Acyl-CoA dehydrogenase/oxidase, N-terminal domain"/>
    <property type="match status" value="1"/>
</dbReference>
<dbReference type="Gene3D" id="1.20.140.10">
    <property type="entry name" value="Butyryl-CoA Dehydrogenase, subunit A, domain 3"/>
    <property type="match status" value="1"/>
</dbReference>
<dbReference type="Pfam" id="PF02771">
    <property type="entry name" value="Acyl-CoA_dh_N"/>
    <property type="match status" value="1"/>
</dbReference>
<dbReference type="Pfam" id="PF02770">
    <property type="entry name" value="Acyl-CoA_dh_M"/>
    <property type="match status" value="1"/>
</dbReference>
<dbReference type="InterPro" id="IPR006091">
    <property type="entry name" value="Acyl-CoA_Oxase/DH_mid-dom"/>
</dbReference>
<reference evidence="9" key="2">
    <citation type="submission" date="2023-01" db="EMBL/GenBank/DDBJ databases">
        <authorList>
            <person name="Sun Q."/>
            <person name="Evtushenko L."/>
        </authorList>
    </citation>
    <scope>NUCLEOTIDE SEQUENCE</scope>
    <source>
        <strain evidence="9">VKM Ac-1447</strain>
    </source>
</reference>
<comment type="similarity">
    <text evidence="2 5">Belongs to the acyl-CoA dehydrogenase family.</text>
</comment>
<dbReference type="SUPFAM" id="SSF56645">
    <property type="entry name" value="Acyl-CoA dehydrogenase NM domain-like"/>
    <property type="match status" value="1"/>
</dbReference>
<dbReference type="EMBL" id="BSEO01000001">
    <property type="protein sequence ID" value="GLJ78713.1"/>
    <property type="molecule type" value="Genomic_DNA"/>
</dbReference>
<proteinExistence type="inferred from homology"/>
<accession>A0A9W6HF60</accession>
<protein>
    <submittedName>
        <fullName evidence="9">Acyl-CoA dehydrogenase</fullName>
    </submittedName>
</protein>
<dbReference type="Pfam" id="PF00441">
    <property type="entry name" value="Acyl-CoA_dh_1"/>
    <property type="match status" value="1"/>
</dbReference>
<evidence type="ECO:0000256" key="3">
    <source>
        <dbReference type="ARBA" id="ARBA00022630"/>
    </source>
</evidence>
<keyword evidence="10" id="KW-1185">Reference proteome</keyword>
<evidence type="ECO:0000256" key="4">
    <source>
        <dbReference type="ARBA" id="ARBA00022827"/>
    </source>
</evidence>
<dbReference type="InterPro" id="IPR006089">
    <property type="entry name" value="Acyl-CoA_DH_CS"/>
</dbReference>
<dbReference type="AlphaFoldDB" id="A0A9W6HF60"/>
<dbReference type="InterPro" id="IPR046373">
    <property type="entry name" value="Acyl-CoA_Oxase/DH_mid-dom_sf"/>
</dbReference>